<accession>A0ABQ4D3Q9</accession>
<evidence type="ECO:0000256" key="1">
    <source>
        <dbReference type="SAM" id="Phobius"/>
    </source>
</evidence>
<evidence type="ECO:0000313" key="2">
    <source>
        <dbReference type="EMBL" id="GIF78180.1"/>
    </source>
</evidence>
<dbReference type="Proteomes" id="UP000604117">
    <property type="component" value="Unassembled WGS sequence"/>
</dbReference>
<name>A0ABQ4D3Q9_9ACTN</name>
<organism evidence="2 3">
    <name type="scientific">Asanoa siamensis</name>
    <dbReference type="NCBI Taxonomy" id="926357"/>
    <lineage>
        <taxon>Bacteria</taxon>
        <taxon>Bacillati</taxon>
        <taxon>Actinomycetota</taxon>
        <taxon>Actinomycetes</taxon>
        <taxon>Micromonosporales</taxon>
        <taxon>Micromonosporaceae</taxon>
        <taxon>Asanoa</taxon>
    </lineage>
</organism>
<dbReference type="EMBL" id="BONE01000122">
    <property type="protein sequence ID" value="GIF78180.1"/>
    <property type="molecule type" value="Genomic_DNA"/>
</dbReference>
<comment type="caution">
    <text evidence="2">The sequence shown here is derived from an EMBL/GenBank/DDBJ whole genome shotgun (WGS) entry which is preliminary data.</text>
</comment>
<keyword evidence="3" id="KW-1185">Reference proteome</keyword>
<sequence length="83" mass="8696">MAARTRVKQWVMPDGSMIVAEDALLGMLFPFWQLVIGLCVLLALGAAAYRLAARGPSRMTTALVVTGGAVVGIVLLSYLAGGF</sequence>
<proteinExistence type="predicted"/>
<evidence type="ECO:0000313" key="3">
    <source>
        <dbReference type="Proteomes" id="UP000604117"/>
    </source>
</evidence>
<gene>
    <name evidence="2" type="ORF">Asi02nite_76980</name>
</gene>
<protein>
    <submittedName>
        <fullName evidence="2">Uncharacterized protein</fullName>
    </submittedName>
</protein>
<feature type="transmembrane region" description="Helical" evidence="1">
    <location>
        <begin position="31"/>
        <end position="49"/>
    </location>
</feature>
<keyword evidence="1" id="KW-1133">Transmembrane helix</keyword>
<reference evidence="2 3" key="1">
    <citation type="submission" date="2021-01" db="EMBL/GenBank/DDBJ databases">
        <title>Whole genome shotgun sequence of Asanoa siamensis NBRC 107932.</title>
        <authorList>
            <person name="Komaki H."/>
            <person name="Tamura T."/>
        </authorList>
    </citation>
    <scope>NUCLEOTIDE SEQUENCE [LARGE SCALE GENOMIC DNA]</scope>
    <source>
        <strain evidence="2 3">NBRC 107932</strain>
    </source>
</reference>
<keyword evidence="1" id="KW-0812">Transmembrane</keyword>
<keyword evidence="1" id="KW-0472">Membrane</keyword>
<feature type="transmembrane region" description="Helical" evidence="1">
    <location>
        <begin position="61"/>
        <end position="80"/>
    </location>
</feature>